<protein>
    <submittedName>
        <fullName evidence="3">Uncharacterized protein</fullName>
    </submittedName>
</protein>
<dbReference type="AlphaFoldDB" id="A0AAE0MND9"/>
<dbReference type="Proteomes" id="UP001278500">
    <property type="component" value="Unassembled WGS sequence"/>
</dbReference>
<proteinExistence type="predicted"/>
<feature type="non-terminal residue" evidence="3">
    <location>
        <position position="1"/>
    </location>
</feature>
<keyword evidence="2" id="KW-0472">Membrane</keyword>
<evidence type="ECO:0000313" key="4">
    <source>
        <dbReference type="Proteomes" id="UP001278500"/>
    </source>
</evidence>
<comment type="caution">
    <text evidence="3">The sequence shown here is derived from an EMBL/GenBank/DDBJ whole genome shotgun (WGS) entry which is preliminary data.</text>
</comment>
<dbReference type="RefSeq" id="XP_062677946.1">
    <property type="nucleotide sequence ID" value="XM_062830860.1"/>
</dbReference>
<keyword evidence="2" id="KW-0812">Transmembrane</keyword>
<dbReference type="EMBL" id="JAUEPP010000008">
    <property type="protein sequence ID" value="KAK3338495.1"/>
    <property type="molecule type" value="Genomic_DNA"/>
</dbReference>
<dbReference type="GeneID" id="87868014"/>
<reference evidence="3" key="2">
    <citation type="submission" date="2023-06" db="EMBL/GenBank/DDBJ databases">
        <authorList>
            <consortium name="Lawrence Berkeley National Laboratory"/>
            <person name="Haridas S."/>
            <person name="Hensen N."/>
            <person name="Bonometti L."/>
            <person name="Westerberg I."/>
            <person name="Brannstrom I.O."/>
            <person name="Guillou S."/>
            <person name="Cros-Aarteil S."/>
            <person name="Calhoun S."/>
            <person name="Kuo A."/>
            <person name="Mondo S."/>
            <person name="Pangilinan J."/>
            <person name="Riley R."/>
            <person name="Labutti K."/>
            <person name="Andreopoulos B."/>
            <person name="Lipzen A."/>
            <person name="Chen C."/>
            <person name="Yanf M."/>
            <person name="Daum C."/>
            <person name="Ng V."/>
            <person name="Clum A."/>
            <person name="Steindorff A."/>
            <person name="Ohm R."/>
            <person name="Martin F."/>
            <person name="Silar P."/>
            <person name="Natvig D."/>
            <person name="Lalanne C."/>
            <person name="Gautier V."/>
            <person name="Ament-Velasquez S.L."/>
            <person name="Kruys A."/>
            <person name="Hutchinson M.I."/>
            <person name="Powell A.J."/>
            <person name="Barry K."/>
            <person name="Miller A.N."/>
            <person name="Grigoriev I.V."/>
            <person name="Debuchy R."/>
            <person name="Gladieux P."/>
            <person name="Thoren M.H."/>
            <person name="Johannesson H."/>
        </authorList>
    </citation>
    <scope>NUCLEOTIDE SEQUENCE</scope>
    <source>
        <strain evidence="3">CBS 560.94</strain>
    </source>
</reference>
<name>A0AAE0MND9_9PEZI</name>
<gene>
    <name evidence="3" type="ORF">B0H65DRAFT_582589</name>
</gene>
<sequence>LDVVDSGSKGSPTRGPDHASELDWPSGWVSGWFITKRRGGNIEELRSRLQIPLLAMLLLRLLLVLLLLPVGPDMFHNDGIHNLADVSTTKRMLFPDAVPYQEVAIMLAYFGVLIGGCYVRCLYRQASVTLLCRCWVTVGYCWYRPAVCLLLRDLFQALHFDIVHVVEL</sequence>
<accession>A0AAE0MND9</accession>
<evidence type="ECO:0000256" key="1">
    <source>
        <dbReference type="SAM" id="MobiDB-lite"/>
    </source>
</evidence>
<evidence type="ECO:0000256" key="2">
    <source>
        <dbReference type="SAM" id="Phobius"/>
    </source>
</evidence>
<reference evidence="3" key="1">
    <citation type="journal article" date="2023" name="Mol. Phylogenet. Evol.">
        <title>Genome-scale phylogeny and comparative genomics of the fungal order Sordariales.</title>
        <authorList>
            <person name="Hensen N."/>
            <person name="Bonometti L."/>
            <person name="Westerberg I."/>
            <person name="Brannstrom I.O."/>
            <person name="Guillou S."/>
            <person name="Cros-Aarteil S."/>
            <person name="Calhoun S."/>
            <person name="Haridas S."/>
            <person name="Kuo A."/>
            <person name="Mondo S."/>
            <person name="Pangilinan J."/>
            <person name="Riley R."/>
            <person name="LaButti K."/>
            <person name="Andreopoulos B."/>
            <person name="Lipzen A."/>
            <person name="Chen C."/>
            <person name="Yan M."/>
            <person name="Daum C."/>
            <person name="Ng V."/>
            <person name="Clum A."/>
            <person name="Steindorff A."/>
            <person name="Ohm R.A."/>
            <person name="Martin F."/>
            <person name="Silar P."/>
            <person name="Natvig D.O."/>
            <person name="Lalanne C."/>
            <person name="Gautier V."/>
            <person name="Ament-Velasquez S.L."/>
            <person name="Kruys A."/>
            <person name="Hutchinson M.I."/>
            <person name="Powell A.J."/>
            <person name="Barry K."/>
            <person name="Miller A.N."/>
            <person name="Grigoriev I.V."/>
            <person name="Debuchy R."/>
            <person name="Gladieux P."/>
            <person name="Hiltunen Thoren M."/>
            <person name="Johannesson H."/>
        </authorList>
    </citation>
    <scope>NUCLEOTIDE SEQUENCE</scope>
    <source>
        <strain evidence="3">CBS 560.94</strain>
    </source>
</reference>
<keyword evidence="4" id="KW-1185">Reference proteome</keyword>
<keyword evidence="2" id="KW-1133">Transmembrane helix</keyword>
<feature type="transmembrane region" description="Helical" evidence="2">
    <location>
        <begin position="51"/>
        <end position="70"/>
    </location>
</feature>
<organism evidence="3 4">
    <name type="scientific">Neurospora tetraspora</name>
    <dbReference type="NCBI Taxonomy" id="94610"/>
    <lineage>
        <taxon>Eukaryota</taxon>
        <taxon>Fungi</taxon>
        <taxon>Dikarya</taxon>
        <taxon>Ascomycota</taxon>
        <taxon>Pezizomycotina</taxon>
        <taxon>Sordariomycetes</taxon>
        <taxon>Sordariomycetidae</taxon>
        <taxon>Sordariales</taxon>
        <taxon>Sordariaceae</taxon>
        <taxon>Neurospora</taxon>
    </lineage>
</organism>
<feature type="region of interest" description="Disordered" evidence="1">
    <location>
        <begin position="1"/>
        <end position="22"/>
    </location>
</feature>
<evidence type="ECO:0000313" key="3">
    <source>
        <dbReference type="EMBL" id="KAK3338495.1"/>
    </source>
</evidence>
<feature type="transmembrane region" description="Helical" evidence="2">
    <location>
        <begin position="103"/>
        <end position="123"/>
    </location>
</feature>